<evidence type="ECO:0000313" key="2">
    <source>
        <dbReference type="Proteomes" id="UP001054889"/>
    </source>
</evidence>
<dbReference type="Proteomes" id="UP001054889">
    <property type="component" value="Unassembled WGS sequence"/>
</dbReference>
<gene>
    <name evidence="1" type="primary">ga16089</name>
    <name evidence="1" type="ORF">PR202_ga16089</name>
</gene>
<sequence length="81" mass="8938">MHALQSEDARLPVLSPQMYKLVALPMIAAGLTRSGAYRQGADESLYGYRQWSGAGCHAVRSVDSLRHHRANEDLVGLDQIM</sequence>
<keyword evidence="2" id="KW-1185">Reference proteome</keyword>
<comment type="caution">
    <text evidence="1">The sequence shown here is derived from an EMBL/GenBank/DDBJ whole genome shotgun (WGS) entry which is preliminary data.</text>
</comment>
<accession>A0AAV5CLN2</accession>
<protein>
    <submittedName>
        <fullName evidence="1">Uncharacterized protein</fullName>
    </submittedName>
</protein>
<reference evidence="1" key="1">
    <citation type="journal article" date="2018" name="DNA Res.">
        <title>Multiple hybrid de novo genome assembly of finger millet, an orphan allotetraploid crop.</title>
        <authorList>
            <person name="Hatakeyama M."/>
            <person name="Aluri S."/>
            <person name="Balachadran M.T."/>
            <person name="Sivarajan S.R."/>
            <person name="Patrignani A."/>
            <person name="Gruter S."/>
            <person name="Poveda L."/>
            <person name="Shimizu-Inatsugi R."/>
            <person name="Baeten J."/>
            <person name="Francoijs K.J."/>
            <person name="Nataraja K.N."/>
            <person name="Reddy Y.A.N."/>
            <person name="Phadnis S."/>
            <person name="Ravikumar R.L."/>
            <person name="Schlapbach R."/>
            <person name="Sreeman S.M."/>
            <person name="Shimizu K.K."/>
        </authorList>
    </citation>
    <scope>NUCLEOTIDE SEQUENCE</scope>
</reference>
<reference evidence="1" key="2">
    <citation type="submission" date="2021-12" db="EMBL/GenBank/DDBJ databases">
        <title>Resequencing data analysis of finger millet.</title>
        <authorList>
            <person name="Hatakeyama M."/>
            <person name="Aluri S."/>
            <person name="Balachadran M.T."/>
            <person name="Sivarajan S.R."/>
            <person name="Poveda L."/>
            <person name="Shimizu-Inatsugi R."/>
            <person name="Schlapbach R."/>
            <person name="Sreeman S.M."/>
            <person name="Shimizu K.K."/>
        </authorList>
    </citation>
    <scope>NUCLEOTIDE SEQUENCE</scope>
</reference>
<proteinExistence type="predicted"/>
<organism evidence="1 2">
    <name type="scientific">Eleusine coracana subsp. coracana</name>
    <dbReference type="NCBI Taxonomy" id="191504"/>
    <lineage>
        <taxon>Eukaryota</taxon>
        <taxon>Viridiplantae</taxon>
        <taxon>Streptophyta</taxon>
        <taxon>Embryophyta</taxon>
        <taxon>Tracheophyta</taxon>
        <taxon>Spermatophyta</taxon>
        <taxon>Magnoliopsida</taxon>
        <taxon>Liliopsida</taxon>
        <taxon>Poales</taxon>
        <taxon>Poaceae</taxon>
        <taxon>PACMAD clade</taxon>
        <taxon>Chloridoideae</taxon>
        <taxon>Cynodonteae</taxon>
        <taxon>Eleusininae</taxon>
        <taxon>Eleusine</taxon>
    </lineage>
</organism>
<name>A0AAV5CLN2_ELECO</name>
<evidence type="ECO:0000313" key="1">
    <source>
        <dbReference type="EMBL" id="GJM99029.1"/>
    </source>
</evidence>
<dbReference type="AlphaFoldDB" id="A0AAV5CLN2"/>
<dbReference type="EMBL" id="BQKI01000007">
    <property type="protein sequence ID" value="GJM99029.1"/>
    <property type="molecule type" value="Genomic_DNA"/>
</dbReference>